<feature type="domain" description="Ribosomal eL28/Mak16" evidence="6">
    <location>
        <begin position="6"/>
        <end position="118"/>
    </location>
</feature>
<dbReference type="STRING" id="10195.A0A3M7STT7"/>
<dbReference type="Proteomes" id="UP000276133">
    <property type="component" value="Unassembled WGS sequence"/>
</dbReference>
<dbReference type="GO" id="GO:0000470">
    <property type="term" value="P:maturation of LSU-rRNA"/>
    <property type="evidence" value="ECO:0007669"/>
    <property type="project" value="TreeGrafter"/>
</dbReference>
<organism evidence="7 8">
    <name type="scientific">Brachionus plicatilis</name>
    <name type="common">Marine rotifer</name>
    <name type="synonym">Brachionus muelleri</name>
    <dbReference type="NCBI Taxonomy" id="10195"/>
    <lineage>
        <taxon>Eukaryota</taxon>
        <taxon>Metazoa</taxon>
        <taxon>Spiralia</taxon>
        <taxon>Gnathifera</taxon>
        <taxon>Rotifera</taxon>
        <taxon>Eurotatoria</taxon>
        <taxon>Monogononta</taxon>
        <taxon>Pseudotrocha</taxon>
        <taxon>Ploima</taxon>
        <taxon>Brachionidae</taxon>
        <taxon>Brachionus</taxon>
    </lineage>
</organism>
<dbReference type="FunFam" id="3.30.390.110:FF:000003">
    <property type="entry name" value="Protein MAK16 homolog"/>
    <property type="match status" value="1"/>
</dbReference>
<feature type="compositionally biased region" description="Acidic residues" evidence="5">
    <location>
        <begin position="210"/>
        <end position="275"/>
    </location>
</feature>
<name>A0A3M7STT7_BRAPC</name>
<comment type="similarity">
    <text evidence="2 4">Belongs to the MAK16 family.</text>
</comment>
<dbReference type="Pfam" id="PF01778">
    <property type="entry name" value="Ribosomal_L28e"/>
    <property type="match status" value="1"/>
</dbReference>
<feature type="region of interest" description="Disordered" evidence="5">
    <location>
        <begin position="191"/>
        <end position="306"/>
    </location>
</feature>
<evidence type="ECO:0000256" key="2">
    <source>
        <dbReference type="ARBA" id="ARBA00005514"/>
    </source>
</evidence>
<evidence type="ECO:0000256" key="5">
    <source>
        <dbReference type="SAM" id="MobiDB-lite"/>
    </source>
</evidence>
<evidence type="ECO:0000256" key="1">
    <source>
        <dbReference type="ARBA" id="ARBA00004604"/>
    </source>
</evidence>
<dbReference type="GO" id="GO:0030687">
    <property type="term" value="C:preribosome, large subunit precursor"/>
    <property type="evidence" value="ECO:0007669"/>
    <property type="project" value="TreeGrafter"/>
</dbReference>
<protein>
    <recommendedName>
        <fullName evidence="4">Protein MAK16 homolog</fullName>
    </recommendedName>
</protein>
<evidence type="ECO:0000259" key="6">
    <source>
        <dbReference type="Pfam" id="PF01778"/>
    </source>
</evidence>
<comment type="caution">
    <text evidence="7">The sequence shown here is derived from an EMBL/GenBank/DDBJ whole genome shotgun (WGS) entry which is preliminary data.</text>
</comment>
<feature type="compositionally biased region" description="Basic residues" evidence="5">
    <location>
        <begin position="290"/>
        <end position="306"/>
    </location>
</feature>
<dbReference type="Gene3D" id="3.30.390.110">
    <property type="match status" value="1"/>
</dbReference>
<dbReference type="InterPro" id="IPR029004">
    <property type="entry name" value="Ribosomal_eL28/Mak16"/>
</dbReference>
<feature type="compositionally biased region" description="Acidic residues" evidence="5">
    <location>
        <begin position="191"/>
        <end position="201"/>
    </location>
</feature>
<feature type="region of interest" description="Disordered" evidence="5">
    <location>
        <begin position="315"/>
        <end position="334"/>
    </location>
</feature>
<dbReference type="PANTHER" id="PTHR23405:SF4">
    <property type="entry name" value="PROTEIN MAK16 HOMOLOG"/>
    <property type="match status" value="1"/>
</dbReference>
<evidence type="ECO:0000256" key="4">
    <source>
        <dbReference type="PIRNR" id="PIRNR003352"/>
    </source>
</evidence>
<keyword evidence="8" id="KW-1185">Reference proteome</keyword>
<dbReference type="PIRSF" id="PIRSF003352">
    <property type="entry name" value="MAK16"/>
    <property type="match status" value="1"/>
</dbReference>
<proteinExistence type="inferred from homology"/>
<evidence type="ECO:0000313" key="7">
    <source>
        <dbReference type="EMBL" id="RNA38968.1"/>
    </source>
</evidence>
<gene>
    <name evidence="7" type="ORF">BpHYR1_041645</name>
</gene>
<keyword evidence="3 4" id="KW-0539">Nucleus</keyword>
<evidence type="ECO:0000313" key="8">
    <source>
        <dbReference type="Proteomes" id="UP000276133"/>
    </source>
</evidence>
<sequence length="334" mass="39406">MQQDDVIWGIINGQFCSFKTRTKTQKFCRNEYNLTGLCNRASCPLANSQYATVREEKGVCYLYMKTVERSHFPSKLWEKVKLSRNYEKAMEQISRNLIYWPKFIKHKCKQRFTKITQYLTRIRRLTLNNTKTLVPLKRKIERRENRKENKALVAANIDQAIEKELLERLKKGTYGDIYNFPMTAFDKVLDEEELSENEETEWEKNPELEKEMEEESDEEVREFVADFEESDEEIEDMDEKLDDEGEVDSDFEQEDDISDSELLGDDDGIDDDEESDSKVSKRAANLKEVRNKKKKANDKKINGKKSIKIEYETERNSVKKSKLKNSRNNGTISF</sequence>
<dbReference type="GO" id="GO:0005730">
    <property type="term" value="C:nucleolus"/>
    <property type="evidence" value="ECO:0007669"/>
    <property type="project" value="UniProtKB-SubCell"/>
</dbReference>
<evidence type="ECO:0000256" key="3">
    <source>
        <dbReference type="ARBA" id="ARBA00023242"/>
    </source>
</evidence>
<dbReference type="Pfam" id="PF04874">
    <property type="entry name" value="Mak16"/>
    <property type="match status" value="1"/>
</dbReference>
<dbReference type="GO" id="GO:0000460">
    <property type="term" value="P:maturation of 5.8S rRNA"/>
    <property type="evidence" value="ECO:0007669"/>
    <property type="project" value="TreeGrafter"/>
</dbReference>
<dbReference type="PANTHER" id="PTHR23405">
    <property type="entry name" value="MAINTENANCE OF KILLER 16 MAK16 PROTEIN-RELATED"/>
    <property type="match status" value="1"/>
</dbReference>
<comment type="subcellular location">
    <subcellularLocation>
        <location evidence="1">Nucleus</location>
        <location evidence="1">Nucleolus</location>
    </subcellularLocation>
</comment>
<dbReference type="EMBL" id="REGN01000798">
    <property type="protein sequence ID" value="RNA38968.1"/>
    <property type="molecule type" value="Genomic_DNA"/>
</dbReference>
<reference evidence="7 8" key="1">
    <citation type="journal article" date="2018" name="Sci. Rep.">
        <title>Genomic signatures of local adaptation to the degree of environmental predictability in rotifers.</title>
        <authorList>
            <person name="Franch-Gras L."/>
            <person name="Hahn C."/>
            <person name="Garcia-Roger E.M."/>
            <person name="Carmona M.J."/>
            <person name="Serra M."/>
            <person name="Gomez A."/>
        </authorList>
    </citation>
    <scope>NUCLEOTIDE SEQUENCE [LARGE SCALE GENOMIC DNA]</scope>
    <source>
        <strain evidence="7">HYR1</strain>
    </source>
</reference>
<dbReference type="AlphaFoldDB" id="A0A3M7STT7"/>
<dbReference type="InterPro" id="IPR006958">
    <property type="entry name" value="Mak16"/>
</dbReference>
<accession>A0A3M7STT7</accession>
<dbReference type="OrthoDB" id="10251342at2759"/>